<proteinExistence type="predicted"/>
<dbReference type="InterPro" id="IPR009057">
    <property type="entry name" value="Homeodomain-like_sf"/>
</dbReference>
<dbReference type="RefSeq" id="WP_068756597.1">
    <property type="nucleotide sequence ID" value="NZ_KQ950182.1"/>
</dbReference>
<dbReference type="InterPro" id="IPR036388">
    <property type="entry name" value="WH-like_DNA-bd_sf"/>
</dbReference>
<evidence type="ECO:0000313" key="2">
    <source>
        <dbReference type="EMBL" id="KUP98044.1"/>
    </source>
</evidence>
<dbReference type="InterPro" id="IPR048708">
    <property type="entry name" value="VapB45-like_HTH"/>
</dbReference>
<dbReference type="EMBL" id="LGEM01000016">
    <property type="protein sequence ID" value="KUP98044.1"/>
    <property type="molecule type" value="Genomic_DNA"/>
</dbReference>
<dbReference type="PATRIC" id="fig|665004.4.peg.2652"/>
<evidence type="ECO:0000259" key="1">
    <source>
        <dbReference type="Pfam" id="PF21321"/>
    </source>
</evidence>
<dbReference type="Gene3D" id="1.10.10.10">
    <property type="entry name" value="Winged helix-like DNA-binding domain superfamily/Winged helix DNA-binding domain"/>
    <property type="match status" value="1"/>
</dbReference>
<dbReference type="OrthoDB" id="5140481at2"/>
<protein>
    <recommendedName>
        <fullName evidence="1">Putative antitoxin VapB45-like DNA-binding HTH domain-containing protein</fullName>
    </recommendedName>
</protein>
<sequence length="240" mass="26585">MASTQIRPLDDFRYTLPIYRRAEAARLVGVPPSTLRNWAQGYVFKRLNGEQTVSAPLVTTEPPPHGQGPSVPFVGLAEAYILAAFRQAGVPMQRIRPAIKRLEETFGLAQALASERLCTDGAEVLWDYGRSSTEPSDQEFVDGLVVVRNGQGVFREVVKDYLTRVTYEDGWAKMIELPTYPDARVIVDPRINGGQPTLADRGIRVADVLDRLHAGESPEDLSYDYDLPLSVIESLSLRAA</sequence>
<comment type="caution">
    <text evidence="2">The sequence shown here is derived from an EMBL/GenBank/DDBJ whole genome shotgun (WGS) entry which is preliminary data.</text>
</comment>
<reference evidence="3" key="1">
    <citation type="journal article" date="2017" name="Acta Aliment.">
        <title>Plant polysaccharide degrading enzyme system of Thermpbifida cellulosilytica TB100 revealed by de novo genome project data.</title>
        <authorList>
            <person name="Toth A."/>
            <person name="Baka E."/>
            <person name="Luzics S."/>
            <person name="Bata-Vidacs I."/>
            <person name="Nagy I."/>
            <person name="Balint B."/>
            <person name="Herceg R."/>
            <person name="Olasz F."/>
            <person name="Wilk T."/>
            <person name="Nagy T."/>
            <person name="Kriszt B."/>
            <person name="Nagy I."/>
            <person name="Kukolya J."/>
        </authorList>
    </citation>
    <scope>NUCLEOTIDE SEQUENCE [LARGE SCALE GENOMIC DNA]</scope>
    <source>
        <strain evidence="3">TB100</strain>
    </source>
</reference>
<dbReference type="InterPro" id="IPR007367">
    <property type="entry name" value="DUF433"/>
</dbReference>
<dbReference type="SUPFAM" id="SSF46689">
    <property type="entry name" value="Homeodomain-like"/>
    <property type="match status" value="1"/>
</dbReference>
<gene>
    <name evidence="2" type="ORF">AC529_03580</name>
</gene>
<dbReference type="STRING" id="665004.AC529_03580"/>
<keyword evidence="3" id="KW-1185">Reference proteome</keyword>
<dbReference type="Pfam" id="PF21321">
    <property type="entry name" value="HTH_66"/>
    <property type="match status" value="1"/>
</dbReference>
<accession>A0A147KL53</accession>
<name>A0A147KL53_THECS</name>
<organism evidence="2 3">
    <name type="scientific">Thermobifida cellulosilytica TB100</name>
    <dbReference type="NCBI Taxonomy" id="665004"/>
    <lineage>
        <taxon>Bacteria</taxon>
        <taxon>Bacillati</taxon>
        <taxon>Actinomycetota</taxon>
        <taxon>Actinomycetes</taxon>
        <taxon>Streptosporangiales</taxon>
        <taxon>Nocardiopsidaceae</taxon>
        <taxon>Thermobifida</taxon>
    </lineage>
</organism>
<dbReference type="Pfam" id="PF04255">
    <property type="entry name" value="DUF433"/>
    <property type="match status" value="1"/>
</dbReference>
<feature type="domain" description="Putative antitoxin VapB45-like DNA-binding HTH" evidence="1">
    <location>
        <begin position="17"/>
        <end position="99"/>
    </location>
</feature>
<dbReference type="Proteomes" id="UP000074382">
    <property type="component" value="Unassembled WGS sequence"/>
</dbReference>
<evidence type="ECO:0000313" key="3">
    <source>
        <dbReference type="Proteomes" id="UP000074382"/>
    </source>
</evidence>
<dbReference type="AlphaFoldDB" id="A0A147KL53"/>